<evidence type="ECO:0000256" key="3">
    <source>
        <dbReference type="PROSITE-ProRule" id="PRU01248"/>
    </source>
</evidence>
<accession>A0A899NJ52</accession>
<dbReference type="InterPro" id="IPR044068">
    <property type="entry name" value="CB"/>
</dbReference>
<sequence length="325" mass="38943">MNDSSKRKIISQSEISKKIAAMNEELQGFWANNSWDIRKCPHPSAIELSKNPTLRNRWVRFERVKNLWLRTELKYFYFYHLNNGIWNAKTVWIRKGTVINRMLDFLDLKYPNITSITEVPIKKAMTEYRTYLTEQGVRITTTNYKITANQEKIAVEANSYYVTNLKQFMEFYEDFYFDGEEWDKDIWDRRKLPLPDDKVNPTQYEYVINFKGVRNTYFKQLVKRYCKLRLNTDSFSYVCDIAQKLKEFFNFLDMNFKHVQRINQLTRMEIEAYLSELNMMGIKPSTITGRISILEGLFSTLLRLEWNDIPSKVLIYPEDGHVFNM</sequence>
<reference evidence="5" key="1">
    <citation type="submission" date="2020-07" db="EMBL/GenBank/DDBJ databases">
        <title>Persistence and transmission of plasmid-borne blaNDM genes carried by diverse species of Enterobacterium in a Chinese goose farm.</title>
        <authorList>
            <person name="Fang L.-X."/>
            <person name="Cen D.-J."/>
        </authorList>
    </citation>
    <scope>NUCLEOTIDE SEQUENCE</scope>
    <source>
        <strain evidence="5">M2</strain>
        <plasmid evidence="5">pM2-1</plasmid>
    </source>
</reference>
<evidence type="ECO:0000313" key="5">
    <source>
        <dbReference type="EMBL" id="QSM62449.1"/>
    </source>
</evidence>
<dbReference type="InterPro" id="IPR010998">
    <property type="entry name" value="Integrase_recombinase_N"/>
</dbReference>
<dbReference type="InterPro" id="IPR004107">
    <property type="entry name" value="Integrase_SAM-like_N"/>
</dbReference>
<dbReference type="GO" id="GO:0003677">
    <property type="term" value="F:DNA binding"/>
    <property type="evidence" value="ECO:0007669"/>
    <property type="project" value="UniProtKB-UniRule"/>
</dbReference>
<organism evidence="5">
    <name type="scientific">Providencia stuartii</name>
    <dbReference type="NCBI Taxonomy" id="588"/>
    <lineage>
        <taxon>Bacteria</taxon>
        <taxon>Pseudomonadati</taxon>
        <taxon>Pseudomonadota</taxon>
        <taxon>Gammaproteobacteria</taxon>
        <taxon>Enterobacterales</taxon>
        <taxon>Morganellaceae</taxon>
        <taxon>Providencia</taxon>
    </lineage>
</organism>
<feature type="domain" description="Core-binding (CB)" evidence="4">
    <location>
        <begin position="216"/>
        <end position="302"/>
    </location>
</feature>
<evidence type="ECO:0000256" key="2">
    <source>
        <dbReference type="ARBA" id="ARBA00023125"/>
    </source>
</evidence>
<evidence type="ECO:0000256" key="1">
    <source>
        <dbReference type="ARBA" id="ARBA00022908"/>
    </source>
</evidence>
<keyword evidence="1" id="KW-0229">DNA integration</keyword>
<dbReference type="Gene3D" id="1.10.150.130">
    <property type="match status" value="1"/>
</dbReference>
<name>A0A899NJ52_PROST</name>
<dbReference type="PROSITE" id="PS51900">
    <property type="entry name" value="CB"/>
    <property type="match status" value="1"/>
</dbReference>
<keyword evidence="2 3" id="KW-0238">DNA-binding</keyword>
<dbReference type="Pfam" id="PF02899">
    <property type="entry name" value="Phage_int_SAM_1"/>
    <property type="match status" value="1"/>
</dbReference>
<proteinExistence type="predicted"/>
<gene>
    <name evidence="5" type="ORF">EKPLLCFL_00214</name>
</gene>
<dbReference type="AlphaFoldDB" id="A0A899NJ52"/>
<protein>
    <recommendedName>
        <fullName evidence="4">Core-binding (CB) domain-containing protein</fullName>
    </recommendedName>
</protein>
<dbReference type="GO" id="GO:0015074">
    <property type="term" value="P:DNA integration"/>
    <property type="evidence" value="ECO:0007669"/>
    <property type="project" value="UniProtKB-KW"/>
</dbReference>
<geneLocation type="plasmid" evidence="5">
    <name>pM2-1</name>
</geneLocation>
<keyword evidence="5" id="KW-0614">Plasmid</keyword>
<dbReference type="EMBL" id="MT813046">
    <property type="protein sequence ID" value="QSM62449.1"/>
    <property type="molecule type" value="Genomic_DNA"/>
</dbReference>
<evidence type="ECO:0000259" key="4">
    <source>
        <dbReference type="PROSITE" id="PS51900"/>
    </source>
</evidence>
<dbReference type="RefSeq" id="WP_206086762.1">
    <property type="nucleotide sequence ID" value="NZ_JACGCE010000021.1"/>
</dbReference>